<reference evidence="2" key="1">
    <citation type="submission" date="2022-08" db="UniProtKB">
        <authorList>
            <consortium name="EnsemblMetazoa"/>
        </authorList>
    </citation>
    <scope>IDENTIFICATION</scope>
    <source>
        <strain evidence="2">05x7-T-G4-1.051#20</strain>
    </source>
</reference>
<dbReference type="EnsemblMetazoa" id="G14455.1">
    <property type="protein sequence ID" value="G14455.1:cds"/>
    <property type="gene ID" value="G14455"/>
</dbReference>
<accession>A0A8W8IJZ2</accession>
<organism evidence="2 3">
    <name type="scientific">Magallana gigas</name>
    <name type="common">Pacific oyster</name>
    <name type="synonym">Crassostrea gigas</name>
    <dbReference type="NCBI Taxonomy" id="29159"/>
    <lineage>
        <taxon>Eukaryota</taxon>
        <taxon>Metazoa</taxon>
        <taxon>Spiralia</taxon>
        <taxon>Lophotrochozoa</taxon>
        <taxon>Mollusca</taxon>
        <taxon>Bivalvia</taxon>
        <taxon>Autobranchia</taxon>
        <taxon>Pteriomorphia</taxon>
        <taxon>Ostreida</taxon>
        <taxon>Ostreoidea</taxon>
        <taxon>Ostreidae</taxon>
        <taxon>Magallana</taxon>
    </lineage>
</organism>
<dbReference type="SUPFAM" id="SSF53335">
    <property type="entry name" value="S-adenosyl-L-methionine-dependent methyltransferases"/>
    <property type="match status" value="2"/>
</dbReference>
<sequence length="557" mass="63102">MSNVTNYNEVSKSYDSGRKAADAHVIKSLMENFTGKEVRDMDLVDIGCGTGNYSEYFMQFEPRSLTLFDASEGMLNKAKGKVTTSASSKTKLSFHQVVLPDMPFQDNSFDAGMINLVLHHLEVNPDGKSFPNVSKTLKEAYRVLKPGGVLTIITETPETIDGTWFGQLVPQTCKRWHKRFPSHTQMTTMFKEAGFSLKSALKSLMPSYLPGYGHLDGPLHESWRNNNSFWGLCTESEIQDMIDHIKQMKNDGQFQTFFEKHDQVYKLFTQAVVSNKLQFRMSNVTDYNEVSKSYDTGRKAADAHVIKSLMEHFTGKDVKDMDLVDIGCGTGNYSEYFMQFEPNSLTLFDASEGMLNKAKGKVTTSASSKTKLSFHHVVLPDMPFPENSFDAGMINLVLHHLEENPDGKSFPNAAKALKEAFRVLRPGGVLTITTETPENLEGNWFAHLVPEATKRWYKRLPTHAHIKNMLEDAGFSMKSSYKTLMASYFPEQRDLEGPLHESWRNLNSFWAICTQSEIQDMVEKVTQMKNENSLREFFQKHDTTYSVGALEIFAAQK</sequence>
<name>A0A8W8IJZ2_MAGGI</name>
<keyword evidence="3" id="KW-1185">Reference proteome</keyword>
<dbReference type="Pfam" id="PF08241">
    <property type="entry name" value="Methyltransf_11"/>
    <property type="match status" value="2"/>
</dbReference>
<evidence type="ECO:0000313" key="3">
    <source>
        <dbReference type="Proteomes" id="UP000005408"/>
    </source>
</evidence>
<dbReference type="InterPro" id="IPR029063">
    <property type="entry name" value="SAM-dependent_MTases_sf"/>
</dbReference>
<proteinExistence type="predicted"/>
<dbReference type="GO" id="GO:0008757">
    <property type="term" value="F:S-adenosylmethionine-dependent methyltransferase activity"/>
    <property type="evidence" value="ECO:0007669"/>
    <property type="project" value="InterPro"/>
</dbReference>
<dbReference type="PANTHER" id="PTHR43591">
    <property type="entry name" value="METHYLTRANSFERASE"/>
    <property type="match status" value="1"/>
</dbReference>
<dbReference type="Proteomes" id="UP000005408">
    <property type="component" value="Unassembled WGS sequence"/>
</dbReference>
<dbReference type="Gene3D" id="3.40.50.150">
    <property type="entry name" value="Vaccinia Virus protein VP39"/>
    <property type="match status" value="2"/>
</dbReference>
<feature type="domain" description="Methyltransferase type 11" evidence="1">
    <location>
        <begin position="44"/>
        <end position="151"/>
    </location>
</feature>
<dbReference type="CDD" id="cd02440">
    <property type="entry name" value="AdoMet_MTases"/>
    <property type="match status" value="2"/>
</dbReference>
<evidence type="ECO:0000259" key="1">
    <source>
        <dbReference type="Pfam" id="PF08241"/>
    </source>
</evidence>
<feature type="domain" description="Methyltransferase type 11" evidence="1">
    <location>
        <begin position="324"/>
        <end position="431"/>
    </location>
</feature>
<protein>
    <recommendedName>
        <fullName evidence="1">Methyltransferase type 11 domain-containing protein</fullName>
    </recommendedName>
</protein>
<dbReference type="InterPro" id="IPR013216">
    <property type="entry name" value="Methyltransf_11"/>
</dbReference>
<dbReference type="AlphaFoldDB" id="A0A8W8IJZ2"/>
<evidence type="ECO:0000313" key="2">
    <source>
        <dbReference type="EnsemblMetazoa" id="G14455.1:cds"/>
    </source>
</evidence>